<keyword evidence="1" id="KW-0175">Coiled coil</keyword>
<dbReference type="AlphaFoldDB" id="A0A1Y2CBC0"/>
<feature type="coiled-coil region" evidence="1">
    <location>
        <begin position="194"/>
        <end position="221"/>
    </location>
</feature>
<comment type="caution">
    <text evidence="2">The sequence shown here is derived from an EMBL/GenBank/DDBJ whole genome shotgun (WGS) entry which is preliminary data.</text>
</comment>
<dbReference type="Proteomes" id="UP000193642">
    <property type="component" value="Unassembled WGS sequence"/>
</dbReference>
<evidence type="ECO:0000313" key="3">
    <source>
        <dbReference type="Proteomes" id="UP000193642"/>
    </source>
</evidence>
<dbReference type="EMBL" id="MCGO01000022">
    <property type="protein sequence ID" value="ORY44332.1"/>
    <property type="molecule type" value="Genomic_DNA"/>
</dbReference>
<dbReference type="OrthoDB" id="2145644at2759"/>
<name>A0A1Y2CBC0_9FUNG</name>
<gene>
    <name evidence="2" type="ORF">BCR33DRAFT_219367</name>
</gene>
<sequence length="242" mass="28037">MLSSQLAKDYNLSLVRLGEAKLQSEALVAKCLEFFQAQQEQSKHITRLEQQLYDLMSLQQEKEEGAGIIHIFQKQQETKEVDLLRSQVESLTKETAEQAERIRLLSIESNFAKRALIDTRETHAAELQVLLDENTAHQNDFNTLINEHSDLTAQHSELQSSHSDLKEFSTDMVQRHESAQKEIENRKFYYEGVIEKLKTDLETTTTERDAALQKMVEAQTQTAYYYQTWVEMDANVQSLNQH</sequence>
<protein>
    <submittedName>
        <fullName evidence="2">Uncharacterized protein</fullName>
    </submittedName>
</protein>
<evidence type="ECO:0000256" key="1">
    <source>
        <dbReference type="SAM" id="Coils"/>
    </source>
</evidence>
<proteinExistence type="predicted"/>
<keyword evidence="3" id="KW-1185">Reference proteome</keyword>
<organism evidence="2 3">
    <name type="scientific">Rhizoclosmatium globosum</name>
    <dbReference type="NCBI Taxonomy" id="329046"/>
    <lineage>
        <taxon>Eukaryota</taxon>
        <taxon>Fungi</taxon>
        <taxon>Fungi incertae sedis</taxon>
        <taxon>Chytridiomycota</taxon>
        <taxon>Chytridiomycota incertae sedis</taxon>
        <taxon>Chytridiomycetes</taxon>
        <taxon>Chytridiales</taxon>
        <taxon>Chytriomycetaceae</taxon>
        <taxon>Rhizoclosmatium</taxon>
    </lineage>
</organism>
<reference evidence="2 3" key="1">
    <citation type="submission" date="2016-07" db="EMBL/GenBank/DDBJ databases">
        <title>Pervasive Adenine N6-methylation of Active Genes in Fungi.</title>
        <authorList>
            <consortium name="DOE Joint Genome Institute"/>
            <person name="Mondo S.J."/>
            <person name="Dannebaum R.O."/>
            <person name="Kuo R.C."/>
            <person name="Labutti K."/>
            <person name="Haridas S."/>
            <person name="Kuo A."/>
            <person name="Salamov A."/>
            <person name="Ahrendt S.R."/>
            <person name="Lipzen A."/>
            <person name="Sullivan W."/>
            <person name="Andreopoulos W.B."/>
            <person name="Clum A."/>
            <person name="Lindquist E."/>
            <person name="Daum C."/>
            <person name="Ramamoorthy G.K."/>
            <person name="Gryganskyi A."/>
            <person name="Culley D."/>
            <person name="Magnuson J.K."/>
            <person name="James T.Y."/>
            <person name="O'Malley M.A."/>
            <person name="Stajich J.E."/>
            <person name="Spatafora J.W."/>
            <person name="Visel A."/>
            <person name="Grigoriev I.V."/>
        </authorList>
    </citation>
    <scope>NUCLEOTIDE SEQUENCE [LARGE SCALE GENOMIC DNA]</scope>
    <source>
        <strain evidence="2 3">JEL800</strain>
    </source>
</reference>
<accession>A0A1Y2CBC0</accession>
<evidence type="ECO:0000313" key="2">
    <source>
        <dbReference type="EMBL" id="ORY44332.1"/>
    </source>
</evidence>